<dbReference type="SUPFAM" id="SSF143120">
    <property type="entry name" value="YefM-like"/>
    <property type="match status" value="1"/>
</dbReference>
<dbReference type="PANTHER" id="PTHR33713">
    <property type="entry name" value="ANTITOXIN YAFN-RELATED"/>
    <property type="match status" value="1"/>
</dbReference>
<comment type="caution">
    <text evidence="3">The sequence shown here is derived from an EMBL/GenBank/DDBJ whole genome shotgun (WGS) entry which is preliminary data.</text>
</comment>
<dbReference type="PANTHER" id="PTHR33713:SF10">
    <property type="entry name" value="ANTITOXIN YAFN"/>
    <property type="match status" value="1"/>
</dbReference>
<evidence type="ECO:0000256" key="1">
    <source>
        <dbReference type="ARBA" id="ARBA00009981"/>
    </source>
</evidence>
<dbReference type="RefSeq" id="WP_111349596.1">
    <property type="nucleotide sequence ID" value="NZ_QLII01000001.1"/>
</dbReference>
<protein>
    <recommendedName>
        <fullName evidence="2">Antitoxin</fullName>
    </recommendedName>
</protein>
<dbReference type="InterPro" id="IPR006442">
    <property type="entry name" value="Antitoxin_Phd/YefM"/>
</dbReference>
<comment type="function">
    <text evidence="2">Antitoxin component of a type II toxin-antitoxin (TA) system.</text>
</comment>
<dbReference type="NCBIfam" id="TIGR01552">
    <property type="entry name" value="phd_fam"/>
    <property type="match status" value="1"/>
</dbReference>
<dbReference type="Pfam" id="PF02604">
    <property type="entry name" value="PhdYeFM_antitox"/>
    <property type="match status" value="1"/>
</dbReference>
<accession>A0A327NVU1</accession>
<dbReference type="AlphaFoldDB" id="A0A327NVU1"/>
<dbReference type="InterPro" id="IPR036165">
    <property type="entry name" value="YefM-like_sf"/>
</dbReference>
<dbReference type="EMBL" id="QLII01000001">
    <property type="protein sequence ID" value="RAI78126.1"/>
    <property type="molecule type" value="Genomic_DNA"/>
</dbReference>
<evidence type="ECO:0000313" key="4">
    <source>
        <dbReference type="Proteomes" id="UP000249016"/>
    </source>
</evidence>
<comment type="similarity">
    <text evidence="1 2">Belongs to the phD/YefM antitoxin family.</text>
</comment>
<dbReference type="Proteomes" id="UP000249016">
    <property type="component" value="Unassembled WGS sequence"/>
</dbReference>
<evidence type="ECO:0000256" key="2">
    <source>
        <dbReference type="RuleBase" id="RU362080"/>
    </source>
</evidence>
<evidence type="ECO:0000313" key="3">
    <source>
        <dbReference type="EMBL" id="RAI78126.1"/>
    </source>
</evidence>
<keyword evidence="4" id="KW-1185">Reference proteome</keyword>
<gene>
    <name evidence="3" type="ORF">HMF3257_35820</name>
</gene>
<organism evidence="3 4">
    <name type="scientific">Spirosoma telluris</name>
    <dbReference type="NCBI Taxonomy" id="2183553"/>
    <lineage>
        <taxon>Bacteria</taxon>
        <taxon>Pseudomonadati</taxon>
        <taxon>Bacteroidota</taxon>
        <taxon>Cytophagia</taxon>
        <taxon>Cytophagales</taxon>
        <taxon>Cytophagaceae</taxon>
        <taxon>Spirosoma</taxon>
    </lineage>
</organism>
<name>A0A327NVU1_9BACT</name>
<dbReference type="OrthoDB" id="965929at2"/>
<dbReference type="InterPro" id="IPR051405">
    <property type="entry name" value="phD/YefM_antitoxin"/>
</dbReference>
<proteinExistence type="inferred from homology"/>
<sequence length="85" mass="9427">MNMSVSTAQDARKNLSEIISKAAFANEATVITRSGKNVAVVISYNDYERFCQLEDQLDGELAMARLAEGNKRKSWKDVKADNGLE</sequence>
<reference evidence="3 4" key="1">
    <citation type="submission" date="2018-06" db="EMBL/GenBank/DDBJ databases">
        <title>Spirosoma sp. HMF3257 Genome sequencing and assembly.</title>
        <authorList>
            <person name="Kang H."/>
            <person name="Cha I."/>
            <person name="Kim H."/>
            <person name="Kang J."/>
            <person name="Joh K."/>
        </authorList>
    </citation>
    <scope>NUCLEOTIDE SEQUENCE [LARGE SCALE GENOMIC DNA]</scope>
    <source>
        <strain evidence="3 4">HMF3257</strain>
    </source>
</reference>
<dbReference type="Gene3D" id="3.40.1620.10">
    <property type="entry name" value="YefM-like domain"/>
    <property type="match status" value="1"/>
</dbReference>